<evidence type="ECO:0000313" key="11">
    <source>
        <dbReference type="Proteomes" id="UP000282028"/>
    </source>
</evidence>
<evidence type="ECO:0000256" key="2">
    <source>
        <dbReference type="ARBA" id="ARBA00022448"/>
    </source>
</evidence>
<dbReference type="InterPro" id="IPR036259">
    <property type="entry name" value="MFS_trans_sf"/>
</dbReference>
<evidence type="ECO:0000256" key="5">
    <source>
        <dbReference type="ARBA" id="ARBA00022989"/>
    </source>
</evidence>
<feature type="domain" description="Major facilitator superfamily (MFS) profile" evidence="9">
    <location>
        <begin position="13"/>
        <end position="396"/>
    </location>
</feature>
<evidence type="ECO:0000313" key="10">
    <source>
        <dbReference type="EMBL" id="RNB69030.1"/>
    </source>
</evidence>
<feature type="transmembrane region" description="Helical" evidence="8">
    <location>
        <begin position="47"/>
        <end position="67"/>
    </location>
</feature>
<feature type="transmembrane region" description="Helical" evidence="8">
    <location>
        <begin position="300"/>
        <end position="317"/>
    </location>
</feature>
<evidence type="ECO:0000256" key="6">
    <source>
        <dbReference type="ARBA" id="ARBA00023136"/>
    </source>
</evidence>
<evidence type="ECO:0000256" key="3">
    <source>
        <dbReference type="ARBA" id="ARBA00022475"/>
    </source>
</evidence>
<comment type="subcellular location">
    <subcellularLocation>
        <location evidence="1">Cell membrane</location>
        <topology evidence="1">Multi-pass membrane protein</topology>
    </subcellularLocation>
</comment>
<protein>
    <submittedName>
        <fullName evidence="10">MFS transporter</fullName>
    </submittedName>
</protein>
<dbReference type="Pfam" id="PF07690">
    <property type="entry name" value="MFS_1"/>
    <property type="match status" value="2"/>
</dbReference>
<feature type="transmembrane region" description="Helical" evidence="8">
    <location>
        <begin position="337"/>
        <end position="360"/>
    </location>
</feature>
<feature type="transmembrane region" description="Helical" evidence="8">
    <location>
        <begin position="103"/>
        <end position="122"/>
    </location>
</feature>
<dbReference type="AlphaFoldDB" id="A0A3M8C061"/>
<proteinExistence type="predicted"/>
<dbReference type="InterPro" id="IPR050171">
    <property type="entry name" value="MFS_Transporters"/>
</dbReference>
<feature type="transmembrane region" description="Helical" evidence="8">
    <location>
        <begin position="372"/>
        <end position="395"/>
    </location>
</feature>
<dbReference type="PROSITE" id="PS50850">
    <property type="entry name" value="MFS"/>
    <property type="match status" value="1"/>
</dbReference>
<feature type="region of interest" description="Disordered" evidence="7">
    <location>
        <begin position="398"/>
        <end position="417"/>
    </location>
</feature>
<reference evidence="10 11" key="1">
    <citation type="submission" date="2018-10" db="EMBL/GenBank/DDBJ databases">
        <title>Phylogenomics of Brevibacillus.</title>
        <authorList>
            <person name="Dunlap C."/>
        </authorList>
    </citation>
    <scope>NUCLEOTIDE SEQUENCE [LARGE SCALE GENOMIC DNA]</scope>
    <source>
        <strain evidence="10 11">JCM 12215</strain>
    </source>
</reference>
<feature type="transmembrane region" description="Helical" evidence="8">
    <location>
        <begin position="143"/>
        <end position="162"/>
    </location>
</feature>
<keyword evidence="3" id="KW-1003">Cell membrane</keyword>
<feature type="transmembrane region" description="Helical" evidence="8">
    <location>
        <begin position="274"/>
        <end position="294"/>
    </location>
</feature>
<dbReference type="SUPFAM" id="SSF103473">
    <property type="entry name" value="MFS general substrate transporter"/>
    <property type="match status" value="1"/>
</dbReference>
<dbReference type="Proteomes" id="UP000282028">
    <property type="component" value="Unassembled WGS sequence"/>
</dbReference>
<comment type="caution">
    <text evidence="10">The sequence shown here is derived from an EMBL/GenBank/DDBJ whole genome shotgun (WGS) entry which is preliminary data.</text>
</comment>
<keyword evidence="11" id="KW-1185">Reference proteome</keyword>
<evidence type="ECO:0000256" key="7">
    <source>
        <dbReference type="SAM" id="MobiDB-lite"/>
    </source>
</evidence>
<dbReference type="PANTHER" id="PTHR23517:SF2">
    <property type="entry name" value="MULTIDRUG RESISTANCE PROTEIN MDTH"/>
    <property type="match status" value="1"/>
</dbReference>
<gene>
    <name evidence="10" type="ORF">EDM52_19495</name>
</gene>
<dbReference type="InterPro" id="IPR020846">
    <property type="entry name" value="MFS_dom"/>
</dbReference>
<keyword evidence="4 8" id="KW-0812">Transmembrane</keyword>
<evidence type="ECO:0000256" key="4">
    <source>
        <dbReference type="ARBA" id="ARBA00022692"/>
    </source>
</evidence>
<keyword evidence="6 8" id="KW-0472">Membrane</keyword>
<keyword evidence="5 8" id="KW-1133">Transmembrane helix</keyword>
<dbReference type="PANTHER" id="PTHR23517">
    <property type="entry name" value="RESISTANCE PROTEIN MDTM, PUTATIVE-RELATED-RELATED"/>
    <property type="match status" value="1"/>
</dbReference>
<organism evidence="10 11">
    <name type="scientific">Brevibacillus invocatus</name>
    <dbReference type="NCBI Taxonomy" id="173959"/>
    <lineage>
        <taxon>Bacteria</taxon>
        <taxon>Bacillati</taxon>
        <taxon>Bacillota</taxon>
        <taxon>Bacilli</taxon>
        <taxon>Bacillales</taxon>
        <taxon>Paenibacillaceae</taxon>
        <taxon>Brevibacillus</taxon>
    </lineage>
</organism>
<dbReference type="Gene3D" id="1.20.1250.20">
    <property type="entry name" value="MFS general substrate transporter like domains"/>
    <property type="match status" value="1"/>
</dbReference>
<evidence type="ECO:0000259" key="9">
    <source>
        <dbReference type="PROSITE" id="PS50850"/>
    </source>
</evidence>
<feature type="transmembrane region" description="Helical" evidence="8">
    <location>
        <begin position="240"/>
        <end position="262"/>
    </location>
</feature>
<sequence length="417" mass="45162">MEASKSALWRNKRYMMLLILVFFMHLAAYLIVPVFPVFLQKARSLSLSQVGLILGAGSIAYQVGSLLGGPLPDRFGRRFVMMAGAILQGSAMAGYHYSHSFGWFLLFSSVNGLGVGLLAPTIKTMITNQVHADHRTAAFSWRGIFAHSGIIVAGLLITWLTSLGKQPFLLSALVFAVLAILTRISLPADRSRVTDRPNTPMMEYKHILTHRSFMLFSGIMLLIWALYAQFTLILPLRGEAVLHSATMIGLIWTINSVSVVLFQGVVSRFVLQRVSPYLSLTIGTLMLGVGLTVLGLANHFVTLSGAALLFIMGEMLFMPVQDSLVGYFAQEKWLGSYFGFSNFVSGIGTALGTSIGGTLVERLGGVTSASPWIAYGIATLFLVAILGLFAIYATARHKKGAPPSRPKAGPGRREGAV</sequence>
<dbReference type="RefSeq" id="WP_122910621.1">
    <property type="nucleotide sequence ID" value="NZ_CBCSBE010000026.1"/>
</dbReference>
<dbReference type="GO" id="GO:0005886">
    <property type="term" value="C:plasma membrane"/>
    <property type="evidence" value="ECO:0007669"/>
    <property type="project" value="UniProtKB-SubCell"/>
</dbReference>
<evidence type="ECO:0000256" key="1">
    <source>
        <dbReference type="ARBA" id="ARBA00004651"/>
    </source>
</evidence>
<dbReference type="GO" id="GO:0022857">
    <property type="term" value="F:transmembrane transporter activity"/>
    <property type="evidence" value="ECO:0007669"/>
    <property type="project" value="InterPro"/>
</dbReference>
<name>A0A3M8C061_9BACL</name>
<accession>A0A3M8C061</accession>
<feature type="transmembrane region" description="Helical" evidence="8">
    <location>
        <begin position="207"/>
        <end position="228"/>
    </location>
</feature>
<feature type="transmembrane region" description="Helical" evidence="8">
    <location>
        <begin position="168"/>
        <end position="186"/>
    </location>
</feature>
<dbReference type="InterPro" id="IPR011701">
    <property type="entry name" value="MFS"/>
</dbReference>
<keyword evidence="2" id="KW-0813">Transport</keyword>
<evidence type="ECO:0000256" key="8">
    <source>
        <dbReference type="SAM" id="Phobius"/>
    </source>
</evidence>
<dbReference type="EMBL" id="RHHR01000040">
    <property type="protein sequence ID" value="RNB69030.1"/>
    <property type="molecule type" value="Genomic_DNA"/>
</dbReference>
<dbReference type="OrthoDB" id="8952229at2"/>
<feature type="transmembrane region" description="Helical" evidence="8">
    <location>
        <begin position="14"/>
        <end position="35"/>
    </location>
</feature>